<dbReference type="Pfam" id="PF00126">
    <property type="entry name" value="HTH_1"/>
    <property type="match status" value="1"/>
</dbReference>
<sequence>MPVTINLSIKQLETFRTVMRSGSVSEAARSLCRTQPAVSAMLVSLENELNFQLFERDKGRLTPKPEAYFLLEETDAILERLTRTSQLMAEVSNLSRGHLRIAAMPAASLYFMPYVIAGFVKDRPDVNVSMMMRSSMIVHDWIAAQQYDIGYAEMPKERDSIHVEPVIIKGVCAIHKDLPLAQKSWITPEDLDGVALAALFSQHPNSEALRLLFEERGVRYYPRFELQNYISGFELVERKLCCSVCDPMSAASYSINKSRQENVVFRPFKPDIIFEHAIITPAHKPLSGVARCFIESIRSGLNEFMPPGCFVE</sequence>
<keyword evidence="2" id="KW-0805">Transcription regulation</keyword>
<dbReference type="EMBL" id="FQXZ01000011">
    <property type="protein sequence ID" value="SHH98600.1"/>
    <property type="molecule type" value="Genomic_DNA"/>
</dbReference>
<proteinExistence type="inferred from homology"/>
<dbReference type="Gene3D" id="3.40.190.290">
    <property type="match status" value="1"/>
</dbReference>
<keyword evidence="3" id="KW-0238">DNA-binding</keyword>
<name>A0A1M5XFK5_9VIBR</name>
<dbReference type="Pfam" id="PF03466">
    <property type="entry name" value="LysR_substrate"/>
    <property type="match status" value="1"/>
</dbReference>
<gene>
    <name evidence="6" type="primary">cmpR_1</name>
    <name evidence="6" type="ORF">VA7868_01141</name>
</gene>
<dbReference type="AlphaFoldDB" id="A0A1M5XFK5"/>
<organism evidence="6 7">
    <name type="scientific">Vibrio aerogenes CECT 7868</name>
    <dbReference type="NCBI Taxonomy" id="1216006"/>
    <lineage>
        <taxon>Bacteria</taxon>
        <taxon>Pseudomonadati</taxon>
        <taxon>Pseudomonadota</taxon>
        <taxon>Gammaproteobacteria</taxon>
        <taxon>Vibrionales</taxon>
        <taxon>Vibrionaceae</taxon>
        <taxon>Vibrio</taxon>
    </lineage>
</organism>
<dbReference type="GO" id="GO:0003700">
    <property type="term" value="F:DNA-binding transcription factor activity"/>
    <property type="evidence" value="ECO:0007669"/>
    <property type="project" value="InterPro"/>
</dbReference>
<protein>
    <submittedName>
        <fullName evidence="6">HTH-type transcriptional activator CmpR</fullName>
    </submittedName>
</protein>
<dbReference type="SUPFAM" id="SSF53850">
    <property type="entry name" value="Periplasmic binding protein-like II"/>
    <property type="match status" value="1"/>
</dbReference>
<evidence type="ECO:0000313" key="7">
    <source>
        <dbReference type="Proteomes" id="UP000184608"/>
    </source>
</evidence>
<dbReference type="InterPro" id="IPR036390">
    <property type="entry name" value="WH_DNA-bd_sf"/>
</dbReference>
<evidence type="ECO:0000313" key="6">
    <source>
        <dbReference type="EMBL" id="SHH98600.1"/>
    </source>
</evidence>
<dbReference type="SUPFAM" id="SSF46785">
    <property type="entry name" value="Winged helix' DNA-binding domain"/>
    <property type="match status" value="1"/>
</dbReference>
<dbReference type="GO" id="GO:0010628">
    <property type="term" value="P:positive regulation of gene expression"/>
    <property type="evidence" value="ECO:0007669"/>
    <property type="project" value="TreeGrafter"/>
</dbReference>
<comment type="similarity">
    <text evidence="1">Belongs to the LysR transcriptional regulatory family.</text>
</comment>
<dbReference type="PANTHER" id="PTHR30427">
    <property type="entry name" value="TRANSCRIPTIONAL ACTIVATOR PROTEIN LYSR"/>
    <property type="match status" value="1"/>
</dbReference>
<dbReference type="GO" id="GO:0043565">
    <property type="term" value="F:sequence-specific DNA binding"/>
    <property type="evidence" value="ECO:0007669"/>
    <property type="project" value="TreeGrafter"/>
</dbReference>
<evidence type="ECO:0000256" key="4">
    <source>
        <dbReference type="ARBA" id="ARBA00023163"/>
    </source>
</evidence>
<dbReference type="InterPro" id="IPR005119">
    <property type="entry name" value="LysR_subst-bd"/>
</dbReference>
<dbReference type="STRING" id="1216006.VA7868_01141"/>
<dbReference type="InterPro" id="IPR036388">
    <property type="entry name" value="WH-like_DNA-bd_sf"/>
</dbReference>
<dbReference type="Proteomes" id="UP000184608">
    <property type="component" value="Unassembled WGS sequence"/>
</dbReference>
<reference evidence="6 7" key="1">
    <citation type="submission" date="2016-11" db="EMBL/GenBank/DDBJ databases">
        <authorList>
            <person name="Jaros S."/>
            <person name="Januszkiewicz K."/>
            <person name="Wedrychowicz H."/>
        </authorList>
    </citation>
    <scope>NUCLEOTIDE SEQUENCE [LARGE SCALE GENOMIC DNA]</scope>
    <source>
        <strain evidence="6 7">CECT 7868</strain>
    </source>
</reference>
<evidence type="ECO:0000256" key="1">
    <source>
        <dbReference type="ARBA" id="ARBA00009437"/>
    </source>
</evidence>
<evidence type="ECO:0000256" key="3">
    <source>
        <dbReference type="ARBA" id="ARBA00023125"/>
    </source>
</evidence>
<keyword evidence="4" id="KW-0804">Transcription</keyword>
<evidence type="ECO:0000256" key="2">
    <source>
        <dbReference type="ARBA" id="ARBA00023015"/>
    </source>
</evidence>
<keyword evidence="7" id="KW-1185">Reference proteome</keyword>
<evidence type="ECO:0000259" key="5">
    <source>
        <dbReference type="PROSITE" id="PS50931"/>
    </source>
</evidence>
<dbReference type="PANTHER" id="PTHR30427:SF1">
    <property type="entry name" value="TRANSCRIPTIONAL ACTIVATOR PROTEIN LYSR"/>
    <property type="match status" value="1"/>
</dbReference>
<dbReference type="Gene3D" id="1.10.10.10">
    <property type="entry name" value="Winged helix-like DNA-binding domain superfamily/Winged helix DNA-binding domain"/>
    <property type="match status" value="1"/>
</dbReference>
<feature type="domain" description="HTH lysR-type" evidence="5">
    <location>
        <begin position="7"/>
        <end position="64"/>
    </location>
</feature>
<dbReference type="PROSITE" id="PS50931">
    <property type="entry name" value="HTH_LYSR"/>
    <property type="match status" value="1"/>
</dbReference>
<dbReference type="InterPro" id="IPR000847">
    <property type="entry name" value="LysR_HTH_N"/>
</dbReference>
<dbReference type="PRINTS" id="PR00039">
    <property type="entry name" value="HTHLYSR"/>
</dbReference>
<accession>A0A1M5XFK5</accession>
<dbReference type="OrthoDB" id="6624490at2"/>